<name>A0A7D4U7Q2_9MICO</name>
<evidence type="ECO:0000256" key="1">
    <source>
        <dbReference type="SAM" id="Phobius"/>
    </source>
</evidence>
<organism evidence="3 4">
    <name type="scientific">Aquiluna borgnonia</name>
    <dbReference type="NCBI Taxonomy" id="2499157"/>
    <lineage>
        <taxon>Bacteria</taxon>
        <taxon>Bacillati</taxon>
        <taxon>Actinomycetota</taxon>
        <taxon>Actinomycetes</taxon>
        <taxon>Micrococcales</taxon>
        <taxon>Microbacteriaceae</taxon>
        <taxon>Luna cluster</taxon>
        <taxon>Luna-1 subcluster</taxon>
        <taxon>Aquiluna</taxon>
    </lineage>
</organism>
<keyword evidence="1" id="KW-0472">Membrane</keyword>
<keyword evidence="1" id="KW-0812">Transmembrane</keyword>
<keyword evidence="4" id="KW-1185">Reference proteome</keyword>
<feature type="transmembrane region" description="Helical" evidence="1">
    <location>
        <begin position="6"/>
        <end position="25"/>
    </location>
</feature>
<protein>
    <recommendedName>
        <fullName evidence="2">PH domain-containing protein</fullName>
    </recommendedName>
</protein>
<dbReference type="AlphaFoldDB" id="A0A7D4U7Q2"/>
<dbReference type="KEGG" id="aqg:HRU87_03590"/>
<sequence length="160" mass="17496">MVRELIGAGAIALVALVVVLVFLSVRSKTRAQEQWLPKPQPAVPGESIDVFYVTTVFADRPLDRIWAYGLGYRGKARVNAGAEGISLERDGERGFLIPSHAIVKIGSASATLDKGVERDGLTSIEWQLGEARVSTMLRFQSAQLRKRFNEQTTREGAVNG</sequence>
<evidence type="ECO:0000259" key="2">
    <source>
        <dbReference type="Pfam" id="PF25362"/>
    </source>
</evidence>
<dbReference type="EMBL" id="CP054056">
    <property type="protein sequence ID" value="QKJ25276.1"/>
    <property type="molecule type" value="Genomic_DNA"/>
</dbReference>
<gene>
    <name evidence="3" type="ORF">HRU87_03590</name>
</gene>
<proteinExistence type="predicted"/>
<dbReference type="Pfam" id="PF25362">
    <property type="entry name" value="bPH_11"/>
    <property type="match status" value="1"/>
</dbReference>
<dbReference type="RefSeq" id="WP_173493573.1">
    <property type="nucleotide sequence ID" value="NZ_CP054056.1"/>
</dbReference>
<feature type="domain" description="PH" evidence="2">
    <location>
        <begin position="45"/>
        <end position="150"/>
    </location>
</feature>
<accession>A0A7D4U7Q2</accession>
<keyword evidence="1" id="KW-1133">Transmembrane helix</keyword>
<reference evidence="3 4" key="1">
    <citation type="submission" date="2020-05" db="EMBL/GenBank/DDBJ databases">
        <title>Aquirufa sp. strain 15G-AUS-rot a new Aquirufa species.</title>
        <authorList>
            <person name="Pitt A."/>
            <person name="Hahn M.W."/>
        </authorList>
    </citation>
    <scope>NUCLEOTIDE SEQUENCE [LARGE SCALE GENOMIC DNA]</scope>
    <source>
        <strain evidence="3 4">15G-AUS-rot</strain>
    </source>
</reference>
<dbReference type="Proteomes" id="UP000501003">
    <property type="component" value="Chromosome"/>
</dbReference>
<evidence type="ECO:0000313" key="3">
    <source>
        <dbReference type="EMBL" id="QKJ25276.1"/>
    </source>
</evidence>
<evidence type="ECO:0000313" key="4">
    <source>
        <dbReference type="Proteomes" id="UP000501003"/>
    </source>
</evidence>
<dbReference type="InterPro" id="IPR057446">
    <property type="entry name" value="PH_bac"/>
</dbReference>